<evidence type="ECO:0000256" key="7">
    <source>
        <dbReference type="ARBA" id="ARBA00023163"/>
    </source>
</evidence>
<dbReference type="PROSITE" id="PS50157">
    <property type="entry name" value="ZINC_FINGER_C2H2_2"/>
    <property type="match status" value="2"/>
</dbReference>
<evidence type="ECO:0000256" key="6">
    <source>
        <dbReference type="ARBA" id="ARBA00023015"/>
    </source>
</evidence>
<dbReference type="FunFam" id="3.30.160.60:FF:000125">
    <property type="entry name" value="Putative zinc finger protein 143"/>
    <property type="match status" value="2"/>
</dbReference>
<keyword evidence="7" id="KW-0804">Transcription</keyword>
<feature type="domain" description="C2H2-type" evidence="11">
    <location>
        <begin position="66"/>
        <end position="95"/>
    </location>
</feature>
<dbReference type="InterPro" id="IPR036236">
    <property type="entry name" value="Znf_C2H2_sf"/>
</dbReference>
<evidence type="ECO:0000256" key="3">
    <source>
        <dbReference type="ARBA" id="ARBA00022737"/>
    </source>
</evidence>
<name>A0A0L0F328_9EUKA</name>
<keyword evidence="2" id="KW-0479">Metal-binding</keyword>
<reference evidence="12 13" key="1">
    <citation type="submission" date="2011-02" db="EMBL/GenBank/DDBJ databases">
        <title>The Genome Sequence of Sphaeroforma arctica JP610.</title>
        <authorList>
            <consortium name="The Broad Institute Genome Sequencing Platform"/>
            <person name="Russ C."/>
            <person name="Cuomo C."/>
            <person name="Young S.K."/>
            <person name="Zeng Q."/>
            <person name="Gargeya S."/>
            <person name="Alvarado L."/>
            <person name="Berlin A."/>
            <person name="Chapman S.B."/>
            <person name="Chen Z."/>
            <person name="Freedman E."/>
            <person name="Gellesch M."/>
            <person name="Goldberg J."/>
            <person name="Griggs A."/>
            <person name="Gujja S."/>
            <person name="Heilman E."/>
            <person name="Heiman D."/>
            <person name="Howarth C."/>
            <person name="Mehta T."/>
            <person name="Neiman D."/>
            <person name="Pearson M."/>
            <person name="Roberts A."/>
            <person name="Saif S."/>
            <person name="Shea T."/>
            <person name="Shenoy N."/>
            <person name="Sisk P."/>
            <person name="Stolte C."/>
            <person name="Sykes S."/>
            <person name="White J."/>
            <person name="Yandava C."/>
            <person name="Burger G."/>
            <person name="Gray M.W."/>
            <person name="Holland P.W.H."/>
            <person name="King N."/>
            <person name="Lang F.B.F."/>
            <person name="Roger A.J."/>
            <person name="Ruiz-Trillo I."/>
            <person name="Haas B."/>
            <person name="Nusbaum C."/>
            <person name="Birren B."/>
        </authorList>
    </citation>
    <scope>NUCLEOTIDE SEQUENCE [LARGE SCALE GENOMIC DNA]</scope>
    <source>
        <strain evidence="12 13">JP610</strain>
    </source>
</reference>
<evidence type="ECO:0000256" key="1">
    <source>
        <dbReference type="ARBA" id="ARBA00004123"/>
    </source>
</evidence>
<evidence type="ECO:0000313" key="12">
    <source>
        <dbReference type="EMBL" id="KNC71031.1"/>
    </source>
</evidence>
<evidence type="ECO:0000256" key="8">
    <source>
        <dbReference type="ARBA" id="ARBA00023242"/>
    </source>
</evidence>
<comment type="subcellular location">
    <subcellularLocation>
        <location evidence="1">Nucleus</location>
    </subcellularLocation>
</comment>
<dbReference type="Pfam" id="PF00096">
    <property type="entry name" value="zf-C2H2"/>
    <property type="match status" value="2"/>
</dbReference>
<dbReference type="GO" id="GO:0006357">
    <property type="term" value="P:regulation of transcription by RNA polymerase II"/>
    <property type="evidence" value="ECO:0007669"/>
    <property type="project" value="TreeGrafter"/>
</dbReference>
<dbReference type="PANTHER" id="PTHR46179:SF13">
    <property type="entry name" value="C2H2-TYPE DOMAIN-CONTAINING PROTEIN"/>
    <property type="match status" value="1"/>
</dbReference>
<accession>A0A0L0F328</accession>
<feature type="domain" description="C2H2-type" evidence="11">
    <location>
        <begin position="22"/>
        <end position="51"/>
    </location>
</feature>
<evidence type="ECO:0000256" key="4">
    <source>
        <dbReference type="ARBA" id="ARBA00022771"/>
    </source>
</evidence>
<dbReference type="InterPro" id="IPR051061">
    <property type="entry name" value="Zinc_finger_trans_reg"/>
</dbReference>
<dbReference type="RefSeq" id="XP_014144933.1">
    <property type="nucleotide sequence ID" value="XM_014289458.1"/>
</dbReference>
<evidence type="ECO:0000256" key="5">
    <source>
        <dbReference type="ARBA" id="ARBA00022833"/>
    </source>
</evidence>
<dbReference type="GO" id="GO:0005634">
    <property type="term" value="C:nucleus"/>
    <property type="evidence" value="ECO:0007669"/>
    <property type="project" value="UniProtKB-SubCell"/>
</dbReference>
<sequence>YLPSKVGKHHKATLASVSDKPLVCDWPGCGMSYVRQRNLDKHILTHKPNRDTKLTAQVTNVSTKPYVCNWPGCAMSYMRESNLAKHMLTHTTATEGKGADKDTAQTVTVGGDSDAEAKNAVEVATADGYVR</sequence>
<dbReference type="Gene3D" id="3.30.160.60">
    <property type="entry name" value="Classic Zinc Finger"/>
    <property type="match status" value="2"/>
</dbReference>
<evidence type="ECO:0000313" key="13">
    <source>
        <dbReference type="Proteomes" id="UP000054560"/>
    </source>
</evidence>
<feature type="non-terminal residue" evidence="12">
    <location>
        <position position="1"/>
    </location>
</feature>
<feature type="region of interest" description="Disordered" evidence="10">
    <location>
        <begin position="94"/>
        <end position="113"/>
    </location>
</feature>
<dbReference type="Proteomes" id="UP000054560">
    <property type="component" value="Unassembled WGS sequence"/>
</dbReference>
<evidence type="ECO:0000256" key="10">
    <source>
        <dbReference type="SAM" id="MobiDB-lite"/>
    </source>
</evidence>
<evidence type="ECO:0000256" key="2">
    <source>
        <dbReference type="ARBA" id="ARBA00022723"/>
    </source>
</evidence>
<keyword evidence="13" id="KW-1185">Reference proteome</keyword>
<dbReference type="AlphaFoldDB" id="A0A0L0F328"/>
<gene>
    <name evidence="12" type="ORF">SARC_16435</name>
</gene>
<dbReference type="InterPro" id="IPR013087">
    <property type="entry name" value="Znf_C2H2_type"/>
</dbReference>
<dbReference type="EMBL" id="KQ249671">
    <property type="protein sequence ID" value="KNC71031.1"/>
    <property type="molecule type" value="Genomic_DNA"/>
</dbReference>
<organism evidence="12 13">
    <name type="scientific">Sphaeroforma arctica JP610</name>
    <dbReference type="NCBI Taxonomy" id="667725"/>
    <lineage>
        <taxon>Eukaryota</taxon>
        <taxon>Ichthyosporea</taxon>
        <taxon>Ichthyophonida</taxon>
        <taxon>Sphaeroforma</taxon>
    </lineage>
</organism>
<keyword evidence="6" id="KW-0805">Transcription regulation</keyword>
<dbReference type="GO" id="GO:0008270">
    <property type="term" value="F:zinc ion binding"/>
    <property type="evidence" value="ECO:0007669"/>
    <property type="project" value="UniProtKB-KW"/>
</dbReference>
<keyword evidence="3" id="KW-0677">Repeat</keyword>
<protein>
    <recommendedName>
        <fullName evidence="11">C2H2-type domain-containing protein</fullName>
    </recommendedName>
</protein>
<dbReference type="STRING" id="667725.A0A0L0F328"/>
<dbReference type="SUPFAM" id="SSF57667">
    <property type="entry name" value="beta-beta-alpha zinc fingers"/>
    <property type="match status" value="2"/>
</dbReference>
<dbReference type="OrthoDB" id="6077919at2759"/>
<keyword evidence="8" id="KW-0539">Nucleus</keyword>
<dbReference type="PROSITE" id="PS00028">
    <property type="entry name" value="ZINC_FINGER_C2H2_1"/>
    <property type="match status" value="2"/>
</dbReference>
<keyword evidence="4 9" id="KW-0863">Zinc-finger</keyword>
<proteinExistence type="predicted"/>
<dbReference type="SMART" id="SM00355">
    <property type="entry name" value="ZnF_C2H2"/>
    <property type="match status" value="2"/>
</dbReference>
<evidence type="ECO:0000256" key="9">
    <source>
        <dbReference type="PROSITE-ProRule" id="PRU00042"/>
    </source>
</evidence>
<keyword evidence="5" id="KW-0862">Zinc</keyword>
<dbReference type="PANTHER" id="PTHR46179">
    <property type="entry name" value="ZINC FINGER PROTEIN"/>
    <property type="match status" value="1"/>
</dbReference>
<evidence type="ECO:0000259" key="11">
    <source>
        <dbReference type="PROSITE" id="PS50157"/>
    </source>
</evidence>
<dbReference type="GeneID" id="25916939"/>